<sequence>MASIAVGEPISTTMVARSVYSARRPISVLLNGSLFLRWSTYKCNSKSATWLSSKSPRNRAAALGPCCRGYAAARSSESIQEEPAFESTVDAELILAVKVHDNCQAGEASQQGRPPIERVPTRGGAAS</sequence>
<organism evidence="2 3">
    <name type="scientific">Prorocentrum cordatum</name>
    <dbReference type="NCBI Taxonomy" id="2364126"/>
    <lineage>
        <taxon>Eukaryota</taxon>
        <taxon>Sar</taxon>
        <taxon>Alveolata</taxon>
        <taxon>Dinophyceae</taxon>
        <taxon>Prorocentrales</taxon>
        <taxon>Prorocentraceae</taxon>
        <taxon>Prorocentrum</taxon>
    </lineage>
</organism>
<name>A0ABN9W6R0_9DINO</name>
<accession>A0ABN9W6R0</accession>
<dbReference type="EMBL" id="CAUYUJ010018102">
    <property type="protein sequence ID" value="CAK0880652.1"/>
    <property type="molecule type" value="Genomic_DNA"/>
</dbReference>
<comment type="caution">
    <text evidence="2">The sequence shown here is derived from an EMBL/GenBank/DDBJ whole genome shotgun (WGS) entry which is preliminary data.</text>
</comment>
<keyword evidence="3" id="KW-1185">Reference proteome</keyword>
<protein>
    <submittedName>
        <fullName evidence="2">Uncharacterized protein</fullName>
    </submittedName>
</protein>
<feature type="region of interest" description="Disordered" evidence="1">
    <location>
        <begin position="105"/>
        <end position="127"/>
    </location>
</feature>
<evidence type="ECO:0000313" key="3">
    <source>
        <dbReference type="Proteomes" id="UP001189429"/>
    </source>
</evidence>
<evidence type="ECO:0000313" key="2">
    <source>
        <dbReference type="EMBL" id="CAK0880652.1"/>
    </source>
</evidence>
<proteinExistence type="predicted"/>
<gene>
    <name evidence="2" type="ORF">PCOR1329_LOCUS63736</name>
</gene>
<dbReference type="Proteomes" id="UP001189429">
    <property type="component" value="Unassembled WGS sequence"/>
</dbReference>
<evidence type="ECO:0000256" key="1">
    <source>
        <dbReference type="SAM" id="MobiDB-lite"/>
    </source>
</evidence>
<reference evidence="2" key="1">
    <citation type="submission" date="2023-10" db="EMBL/GenBank/DDBJ databases">
        <authorList>
            <person name="Chen Y."/>
            <person name="Shah S."/>
            <person name="Dougan E. K."/>
            <person name="Thang M."/>
            <person name="Chan C."/>
        </authorList>
    </citation>
    <scope>NUCLEOTIDE SEQUENCE [LARGE SCALE GENOMIC DNA]</scope>
</reference>